<dbReference type="Pfam" id="PF03729">
    <property type="entry name" value="DUF308"/>
    <property type="match status" value="1"/>
</dbReference>
<dbReference type="EMBL" id="CP053587">
    <property type="protein sequence ID" value="WNZ27212.1"/>
    <property type="molecule type" value="Genomic_DNA"/>
</dbReference>
<evidence type="ECO:0000256" key="1">
    <source>
        <dbReference type="SAM" id="Phobius"/>
    </source>
</evidence>
<name>A0AA97ANW1_9CYAN</name>
<dbReference type="GO" id="GO:0005886">
    <property type="term" value="C:plasma membrane"/>
    <property type="evidence" value="ECO:0007669"/>
    <property type="project" value="TreeGrafter"/>
</dbReference>
<protein>
    <submittedName>
        <fullName evidence="2">HdeD family acid-resistance protein</fullName>
    </submittedName>
</protein>
<feature type="transmembrane region" description="Helical" evidence="1">
    <location>
        <begin position="39"/>
        <end position="59"/>
    </location>
</feature>
<feature type="transmembrane region" description="Helical" evidence="1">
    <location>
        <begin position="95"/>
        <end position="119"/>
    </location>
</feature>
<reference evidence="2" key="1">
    <citation type="submission" date="2020-05" db="EMBL/GenBank/DDBJ databases">
        <authorList>
            <person name="Zhu T."/>
            <person name="Keshari N."/>
            <person name="Lu X."/>
        </authorList>
    </citation>
    <scope>NUCLEOTIDE SEQUENCE</scope>
    <source>
        <strain evidence="2">NK1-12</strain>
    </source>
</reference>
<dbReference type="PANTHER" id="PTHR34989">
    <property type="entry name" value="PROTEIN HDED"/>
    <property type="match status" value="1"/>
</dbReference>
<gene>
    <name evidence="2" type="ORF">HJG54_30375</name>
</gene>
<dbReference type="AlphaFoldDB" id="A0AA97ANW1"/>
<dbReference type="InterPro" id="IPR005325">
    <property type="entry name" value="DUF308_memb"/>
</dbReference>
<keyword evidence="1" id="KW-0812">Transmembrane</keyword>
<feature type="transmembrane region" description="Helical" evidence="1">
    <location>
        <begin position="152"/>
        <end position="179"/>
    </location>
</feature>
<dbReference type="InterPro" id="IPR052712">
    <property type="entry name" value="Acid_resist_chaperone_HdeD"/>
</dbReference>
<proteinExistence type="predicted"/>
<feature type="transmembrane region" description="Helical" evidence="1">
    <location>
        <begin position="15"/>
        <end position="33"/>
    </location>
</feature>
<sequence length="195" mass="21189">MYADLPSHIDVRKSTGWIIALSIALIILGILAISSPVIASAFFTALIGWITLIGGVIRIIQAFKARPLRGFWWSLVVGIFYVIAGIYILSNIAAAVVALTFAFGILFIVEGIFTIIMAFTNRTGRGMSWLVALSGIVTLILGIMVLNRFPFSALWLIGLYVGISLLFNGIAFLFAALAARRAAAEYLPRTDEANY</sequence>
<keyword evidence="1" id="KW-1133">Transmembrane helix</keyword>
<evidence type="ECO:0000313" key="2">
    <source>
        <dbReference type="EMBL" id="WNZ27212.1"/>
    </source>
</evidence>
<feature type="transmembrane region" description="Helical" evidence="1">
    <location>
        <begin position="126"/>
        <end position="146"/>
    </location>
</feature>
<keyword evidence="1" id="KW-0472">Membrane</keyword>
<organism evidence="2">
    <name type="scientific">Leptolyngbya sp. NK1-12</name>
    <dbReference type="NCBI Taxonomy" id="2547451"/>
    <lineage>
        <taxon>Bacteria</taxon>
        <taxon>Bacillati</taxon>
        <taxon>Cyanobacteriota</taxon>
        <taxon>Cyanophyceae</taxon>
        <taxon>Leptolyngbyales</taxon>
        <taxon>Leptolyngbyaceae</taxon>
        <taxon>Leptolyngbya group</taxon>
        <taxon>Leptolyngbya</taxon>
    </lineage>
</organism>
<feature type="transmembrane region" description="Helical" evidence="1">
    <location>
        <begin position="71"/>
        <end position="89"/>
    </location>
</feature>
<dbReference type="PANTHER" id="PTHR34989:SF1">
    <property type="entry name" value="PROTEIN HDED"/>
    <property type="match status" value="1"/>
</dbReference>
<accession>A0AA97ANW1</accession>
<dbReference type="RefSeq" id="WP_316436848.1">
    <property type="nucleotide sequence ID" value="NZ_CP053587.1"/>
</dbReference>